<proteinExistence type="predicted"/>
<gene>
    <name evidence="1" type="ORF">LTS18_008630</name>
</gene>
<name>A0ACC3DN66_9PEZI</name>
<evidence type="ECO:0000313" key="1">
    <source>
        <dbReference type="EMBL" id="KAK3078025.1"/>
    </source>
</evidence>
<sequence>MSGAGEDKGAYVHPFTLSPPFGAYISSWRRQSQAQNQGGQNQQAQKQNPKEGQNQNQRNSQDTNRSSTSTPTNSKQDGQTPPPKNPWNNQKQNKSFGTGGGVVAAAPAAEKNAAVTAPTAQQQQSKPDPPAQPPPQVEQFLIDDFNAQEARDRLKRKHQALLSANGGKIERYQPPKEEGEKERAKGGPWGNVPKRKTYDLGAARELTDFVATKTGFMANGQSFWEELRKGFKGVKVQGGET</sequence>
<dbReference type="Proteomes" id="UP001186974">
    <property type="component" value="Unassembled WGS sequence"/>
</dbReference>
<evidence type="ECO:0000313" key="2">
    <source>
        <dbReference type="Proteomes" id="UP001186974"/>
    </source>
</evidence>
<protein>
    <submittedName>
        <fullName evidence="1">Uncharacterized protein</fullName>
    </submittedName>
</protein>
<reference evidence="1" key="1">
    <citation type="submission" date="2024-09" db="EMBL/GenBank/DDBJ databases">
        <title>Black Yeasts Isolated from many extreme environments.</title>
        <authorList>
            <person name="Coleine C."/>
            <person name="Stajich J.E."/>
            <person name="Selbmann L."/>
        </authorList>
    </citation>
    <scope>NUCLEOTIDE SEQUENCE</scope>
    <source>
        <strain evidence="1">CCFEE 5737</strain>
    </source>
</reference>
<dbReference type="EMBL" id="JAWDJW010002270">
    <property type="protein sequence ID" value="KAK3078025.1"/>
    <property type="molecule type" value="Genomic_DNA"/>
</dbReference>
<comment type="caution">
    <text evidence="1">The sequence shown here is derived from an EMBL/GenBank/DDBJ whole genome shotgun (WGS) entry which is preliminary data.</text>
</comment>
<keyword evidence="2" id="KW-1185">Reference proteome</keyword>
<accession>A0ACC3DN66</accession>
<organism evidence="1 2">
    <name type="scientific">Coniosporium uncinatum</name>
    <dbReference type="NCBI Taxonomy" id="93489"/>
    <lineage>
        <taxon>Eukaryota</taxon>
        <taxon>Fungi</taxon>
        <taxon>Dikarya</taxon>
        <taxon>Ascomycota</taxon>
        <taxon>Pezizomycotina</taxon>
        <taxon>Dothideomycetes</taxon>
        <taxon>Dothideomycetes incertae sedis</taxon>
        <taxon>Coniosporium</taxon>
    </lineage>
</organism>